<keyword evidence="1" id="KW-1133">Transmembrane helix</keyword>
<dbReference type="EMBL" id="WKJJ01000002">
    <property type="protein sequence ID" value="MRV71031.1"/>
    <property type="molecule type" value="Genomic_DNA"/>
</dbReference>
<keyword evidence="1" id="KW-0472">Membrane</keyword>
<comment type="caution">
    <text evidence="2">The sequence shown here is derived from an EMBL/GenBank/DDBJ whole genome shotgun (WGS) entry which is preliminary data.</text>
</comment>
<protein>
    <submittedName>
        <fullName evidence="2">Uncharacterized protein</fullName>
    </submittedName>
</protein>
<sequence>MILLPKHPYLRYRVRMAHHGLLAFLASLTNSIEILLLVFSNVLLGLCAVIAFPGMLAVTLDWPVMLAVLAGQTLLIATPAWLLRQRLHPHAAIAWSWPLPVPPALGWRADLLVAGMLAGPVTLIYAISCGIWCWTSPAFLQPVKPQAIAATVGTLVLGWLVAAAMLAARRRQPHPARPRQAPARAATSYAPTPLRPLYVALWRKLFWLPFWRGENKVGVQQCLLLAIALAATTVWLRHGIPMAPAAALGGLASLALVLLTDRGDKAVREQAVLMAEMLAAWPLRSTPLTVCARGFSLVPALAVLALHVLLAGQTTAVRVWQVTALATCSAIVALPLAPRGRVVLVVLSIVILTAIGSEF</sequence>
<feature type="transmembrane region" description="Helical" evidence="1">
    <location>
        <begin position="111"/>
        <end position="135"/>
    </location>
</feature>
<reference evidence="2 3" key="1">
    <citation type="submission" date="2019-11" db="EMBL/GenBank/DDBJ databases">
        <title>Novel species isolated from a subtropical stream in China.</title>
        <authorList>
            <person name="Lu H."/>
        </authorList>
    </citation>
    <scope>NUCLEOTIDE SEQUENCE [LARGE SCALE GENOMIC DNA]</scope>
    <source>
        <strain evidence="2 3">FT92W</strain>
    </source>
</reference>
<accession>A0A7X2IJ88</accession>
<name>A0A7X2IJ88_9BURK</name>
<feature type="transmembrane region" description="Helical" evidence="1">
    <location>
        <begin position="21"/>
        <end position="52"/>
    </location>
</feature>
<gene>
    <name evidence="2" type="ORF">GJ700_04755</name>
</gene>
<organism evidence="2 3">
    <name type="scientific">Pseudoduganella rivuli</name>
    <dbReference type="NCBI Taxonomy" id="2666085"/>
    <lineage>
        <taxon>Bacteria</taxon>
        <taxon>Pseudomonadati</taxon>
        <taxon>Pseudomonadota</taxon>
        <taxon>Betaproteobacteria</taxon>
        <taxon>Burkholderiales</taxon>
        <taxon>Oxalobacteraceae</taxon>
        <taxon>Telluria group</taxon>
        <taxon>Pseudoduganella</taxon>
    </lineage>
</organism>
<evidence type="ECO:0000313" key="2">
    <source>
        <dbReference type="EMBL" id="MRV71031.1"/>
    </source>
</evidence>
<dbReference type="RefSeq" id="WP_154371486.1">
    <property type="nucleotide sequence ID" value="NZ_WKJJ01000002.1"/>
</dbReference>
<feature type="transmembrane region" description="Helical" evidence="1">
    <location>
        <begin position="64"/>
        <end position="83"/>
    </location>
</feature>
<keyword evidence="1" id="KW-0812">Transmembrane</keyword>
<feature type="transmembrane region" description="Helical" evidence="1">
    <location>
        <begin position="217"/>
        <end position="236"/>
    </location>
</feature>
<feature type="transmembrane region" description="Helical" evidence="1">
    <location>
        <begin position="147"/>
        <end position="168"/>
    </location>
</feature>
<evidence type="ECO:0000313" key="3">
    <source>
        <dbReference type="Proteomes" id="UP000446768"/>
    </source>
</evidence>
<dbReference type="Proteomes" id="UP000446768">
    <property type="component" value="Unassembled WGS sequence"/>
</dbReference>
<dbReference type="AlphaFoldDB" id="A0A7X2IJ88"/>
<proteinExistence type="predicted"/>
<keyword evidence="3" id="KW-1185">Reference proteome</keyword>
<feature type="transmembrane region" description="Helical" evidence="1">
    <location>
        <begin position="290"/>
        <end position="310"/>
    </location>
</feature>
<feature type="transmembrane region" description="Helical" evidence="1">
    <location>
        <begin position="341"/>
        <end position="357"/>
    </location>
</feature>
<feature type="transmembrane region" description="Helical" evidence="1">
    <location>
        <begin position="242"/>
        <end position="260"/>
    </location>
</feature>
<evidence type="ECO:0000256" key="1">
    <source>
        <dbReference type="SAM" id="Phobius"/>
    </source>
</evidence>